<feature type="chain" id="PRO_5018217817" evidence="3">
    <location>
        <begin position="21"/>
        <end position="908"/>
    </location>
</feature>
<dbReference type="WBParaSite" id="Smp_055440.1">
    <property type="protein sequence ID" value="Smp_055440.1"/>
    <property type="gene ID" value="Smp_055440"/>
</dbReference>
<feature type="compositionally biased region" description="Polar residues" evidence="1">
    <location>
        <begin position="834"/>
        <end position="846"/>
    </location>
</feature>
<dbReference type="InParanoid" id="A0A3Q0KG68"/>
<reference evidence="5" key="2">
    <citation type="submission" date="2018-12" db="UniProtKB">
        <authorList>
            <consortium name="WormBaseParasite"/>
        </authorList>
    </citation>
    <scope>IDENTIFICATION</scope>
    <source>
        <strain evidence="5">Puerto Rican</strain>
    </source>
</reference>
<dbReference type="AlphaFoldDB" id="A0A3Q0KG68"/>
<sequence>MHTNRCLVNVILITLVSVNAQNEFNQIDSPTIIDSLTFPLIIDDLNVENEQLKFPIKEQITPKNVYHTEPISVRRRNSNQSAYKSKYFDKPTIGNEFNHSVFDVGESLCPDVYCFAKRLSSSDELTFDCKSQSFEVTSEDTMIDCHYWHVPSPGADSNQQRQSKQHGKGYDLRIVLKPSTISADDLSPKSNSASRLRISHLKPGVLNWIIETVRLSLKMPLSPVHLTISFIYFKRLGRDDLGNLATKSRVTHLSLWNPFYWDEDSFIPITNKTSNSSNNAGNLAEGPPYFRLSLFCDYENQNPSFRRLWFPWKSWQLRLTHCPDLYICWQWYSKYPICDVKQSTDNPERLLKSFIPSYLISPKSLMNSPQSLKQETGMQILYDNQCLPNPNQTNLVSDLKMNYRDQCLQSDNDKPVRDIQTSKTTLQQTTEMRTTTASVTIMPTTINTATTVNSTPRTSLTTTTITTPLMTASKHSSIAPLSTTSTFTTTTTTENKTDLIIKVNTSTNSLNSTKKEKSQTESLLNINTSKIYPTDLSFNQSNIWSPNHKETTFLDQKSNFNKTIPIILNQDNLIKDGISTEYLTSGLILLAILNIILIICFIILVLWIRRRIKTNSKNKLTNFHDLYQDYSGIDIVGNNSLYATNHCPLLISTISGSYLSGSHPKLNQRHHSFPNSSLSYSQNFNTFLPMSTYKTTDNNKYNSNQSQQFLLGRSTSYSSSMWNGSLRNGLNNNSSSNGHHNERVLLTNRLNSKRHLNYSSNGLSIESSQQITSTPYINRKDHQLINLPLPYHPKEINYKYSSQTLNPSLISSSSLTTVNVTEINGQKERGHKSIYSSRNRLSNGQPSPTPPLREIKKSPVVNYRKSKRKIGSGRPPLAASIKKPHTLVFEDDNQNKWSEDFKTSLHKL</sequence>
<feature type="transmembrane region" description="Helical" evidence="2">
    <location>
        <begin position="582"/>
        <end position="608"/>
    </location>
</feature>
<accession>A0A3Q0KG68</accession>
<evidence type="ECO:0000313" key="5">
    <source>
        <dbReference type="WBParaSite" id="Smp_055440.1"/>
    </source>
</evidence>
<keyword evidence="3" id="KW-0732">Signal</keyword>
<proteinExistence type="predicted"/>
<evidence type="ECO:0000256" key="1">
    <source>
        <dbReference type="SAM" id="MobiDB-lite"/>
    </source>
</evidence>
<name>A0A3Q0KG68_SCHMA</name>
<evidence type="ECO:0000256" key="3">
    <source>
        <dbReference type="SAM" id="SignalP"/>
    </source>
</evidence>
<keyword evidence="2" id="KW-0812">Transmembrane</keyword>
<feature type="signal peptide" evidence="3">
    <location>
        <begin position="1"/>
        <end position="20"/>
    </location>
</feature>
<feature type="region of interest" description="Disordered" evidence="1">
    <location>
        <begin position="825"/>
        <end position="854"/>
    </location>
</feature>
<reference evidence="4" key="1">
    <citation type="journal article" date="2012" name="PLoS Negl. Trop. Dis.">
        <title>A systematically improved high quality genome and transcriptome of the human blood fluke Schistosoma mansoni.</title>
        <authorList>
            <person name="Protasio A.V."/>
            <person name="Tsai I.J."/>
            <person name="Babbage A."/>
            <person name="Nichol S."/>
            <person name="Hunt M."/>
            <person name="Aslett M.A."/>
            <person name="De Silva N."/>
            <person name="Velarde G.S."/>
            <person name="Anderson T.J."/>
            <person name="Clark R.C."/>
            <person name="Davidson C."/>
            <person name="Dillon G.P."/>
            <person name="Holroyd N.E."/>
            <person name="LoVerde P.T."/>
            <person name="Lloyd C."/>
            <person name="McQuillan J."/>
            <person name="Oliveira G."/>
            <person name="Otto T.D."/>
            <person name="Parker-Manuel S.J."/>
            <person name="Quail M.A."/>
            <person name="Wilson R.A."/>
            <person name="Zerlotini A."/>
            <person name="Dunne D.W."/>
            <person name="Berriman M."/>
        </authorList>
    </citation>
    <scope>NUCLEOTIDE SEQUENCE [LARGE SCALE GENOMIC DNA]</scope>
    <source>
        <strain evidence="4">Puerto Rican</strain>
    </source>
</reference>
<dbReference type="Proteomes" id="UP000008854">
    <property type="component" value="Unassembled WGS sequence"/>
</dbReference>
<keyword evidence="4" id="KW-1185">Reference proteome</keyword>
<keyword evidence="2" id="KW-0472">Membrane</keyword>
<evidence type="ECO:0000313" key="4">
    <source>
        <dbReference type="Proteomes" id="UP000008854"/>
    </source>
</evidence>
<organism evidence="4 5">
    <name type="scientific">Schistosoma mansoni</name>
    <name type="common">Blood fluke</name>
    <dbReference type="NCBI Taxonomy" id="6183"/>
    <lineage>
        <taxon>Eukaryota</taxon>
        <taxon>Metazoa</taxon>
        <taxon>Spiralia</taxon>
        <taxon>Lophotrochozoa</taxon>
        <taxon>Platyhelminthes</taxon>
        <taxon>Trematoda</taxon>
        <taxon>Digenea</taxon>
        <taxon>Strigeidida</taxon>
        <taxon>Schistosomatoidea</taxon>
        <taxon>Schistosomatidae</taxon>
        <taxon>Schistosoma</taxon>
    </lineage>
</organism>
<evidence type="ECO:0000256" key="2">
    <source>
        <dbReference type="SAM" id="Phobius"/>
    </source>
</evidence>
<keyword evidence="2" id="KW-1133">Transmembrane helix</keyword>
<protein>
    <submittedName>
        <fullName evidence="5">MAM domain-containing protein</fullName>
    </submittedName>
</protein>